<keyword evidence="2" id="KW-0378">Hydrolase</keyword>
<sequence>TAWISRATHGQLDAQLAELAARLEAVGGNIGKLPLYGVPFAIKDNIDAAGWLTTAACPEFAYTASADATVVARLRAAGAILMGK</sequence>
<comment type="caution">
    <text evidence="2">The sequence shown here is derived from an EMBL/GenBank/DDBJ whole genome shotgun (WGS) entry which is preliminary data.</text>
</comment>
<dbReference type="Gene3D" id="3.90.1300.10">
    <property type="entry name" value="Amidase signature (AS) domain"/>
    <property type="match status" value="1"/>
</dbReference>
<evidence type="ECO:0000259" key="1">
    <source>
        <dbReference type="Pfam" id="PF01425"/>
    </source>
</evidence>
<reference evidence="2" key="1">
    <citation type="journal article" date="2019" name="Sci. Rep.">
        <title>Draft genome of Tanacetum cinerariifolium, the natural source of mosquito coil.</title>
        <authorList>
            <person name="Yamashiro T."/>
            <person name="Shiraishi A."/>
            <person name="Satake H."/>
            <person name="Nakayama K."/>
        </authorList>
    </citation>
    <scope>NUCLEOTIDE SEQUENCE</scope>
</reference>
<protein>
    <submittedName>
        <fullName evidence="2">Allophanate hydrolase</fullName>
    </submittedName>
</protein>
<dbReference type="Pfam" id="PF01425">
    <property type="entry name" value="Amidase"/>
    <property type="match status" value="1"/>
</dbReference>
<dbReference type="PANTHER" id="PTHR11895:SF169">
    <property type="entry name" value="GLUTAMYL-TRNA(GLN) AMIDOTRANSFERASE"/>
    <property type="match status" value="1"/>
</dbReference>
<dbReference type="PANTHER" id="PTHR11895">
    <property type="entry name" value="TRANSAMIDASE"/>
    <property type="match status" value="1"/>
</dbReference>
<dbReference type="InterPro" id="IPR036928">
    <property type="entry name" value="AS_sf"/>
</dbReference>
<dbReference type="InterPro" id="IPR023631">
    <property type="entry name" value="Amidase_dom"/>
</dbReference>
<dbReference type="EMBL" id="BKCJ011458991">
    <property type="protein sequence ID" value="GFD35441.1"/>
    <property type="molecule type" value="Genomic_DNA"/>
</dbReference>
<gene>
    <name evidence="2" type="ORF">Tci_907410</name>
</gene>
<dbReference type="InterPro" id="IPR000120">
    <property type="entry name" value="Amidase"/>
</dbReference>
<dbReference type="AlphaFoldDB" id="A0A699VQS7"/>
<feature type="non-terminal residue" evidence="2">
    <location>
        <position position="1"/>
    </location>
</feature>
<feature type="non-terminal residue" evidence="2">
    <location>
        <position position="84"/>
    </location>
</feature>
<evidence type="ECO:0000313" key="2">
    <source>
        <dbReference type="EMBL" id="GFD35441.1"/>
    </source>
</evidence>
<accession>A0A699VQS7</accession>
<dbReference type="GO" id="GO:0016787">
    <property type="term" value="F:hydrolase activity"/>
    <property type="evidence" value="ECO:0007669"/>
    <property type="project" value="UniProtKB-KW"/>
</dbReference>
<dbReference type="SUPFAM" id="SSF75304">
    <property type="entry name" value="Amidase signature (AS) enzymes"/>
    <property type="match status" value="1"/>
</dbReference>
<name>A0A699VQS7_TANCI</name>
<organism evidence="2">
    <name type="scientific">Tanacetum cinerariifolium</name>
    <name type="common">Dalmatian daisy</name>
    <name type="synonym">Chrysanthemum cinerariifolium</name>
    <dbReference type="NCBI Taxonomy" id="118510"/>
    <lineage>
        <taxon>Eukaryota</taxon>
        <taxon>Viridiplantae</taxon>
        <taxon>Streptophyta</taxon>
        <taxon>Embryophyta</taxon>
        <taxon>Tracheophyta</taxon>
        <taxon>Spermatophyta</taxon>
        <taxon>Magnoliopsida</taxon>
        <taxon>eudicotyledons</taxon>
        <taxon>Gunneridae</taxon>
        <taxon>Pentapetalae</taxon>
        <taxon>asterids</taxon>
        <taxon>campanulids</taxon>
        <taxon>Asterales</taxon>
        <taxon>Asteraceae</taxon>
        <taxon>Asteroideae</taxon>
        <taxon>Anthemideae</taxon>
        <taxon>Anthemidinae</taxon>
        <taxon>Tanacetum</taxon>
    </lineage>
</organism>
<feature type="domain" description="Amidase" evidence="1">
    <location>
        <begin position="29"/>
        <end position="84"/>
    </location>
</feature>
<proteinExistence type="predicted"/>